<accession>A0A511J9J6</accession>
<dbReference type="OrthoDB" id="3186544at2"/>
<dbReference type="EMBL" id="BJWG01000004">
    <property type="protein sequence ID" value="GEL94665.1"/>
    <property type="molecule type" value="Genomic_DNA"/>
</dbReference>
<dbReference type="Pfam" id="PF03551">
    <property type="entry name" value="PadR"/>
    <property type="match status" value="1"/>
</dbReference>
<reference evidence="3 4" key="1">
    <citation type="submission" date="2019-07" db="EMBL/GenBank/DDBJ databases">
        <title>Whole genome shotgun sequence of Cellulomonas composti NBRC 100758.</title>
        <authorList>
            <person name="Hosoyama A."/>
            <person name="Uohara A."/>
            <person name="Ohji S."/>
            <person name="Ichikawa N."/>
        </authorList>
    </citation>
    <scope>NUCLEOTIDE SEQUENCE [LARGE SCALE GENOMIC DNA]</scope>
    <source>
        <strain evidence="3 4">NBRC 100758</strain>
    </source>
</reference>
<evidence type="ECO:0000259" key="2">
    <source>
        <dbReference type="Pfam" id="PF10400"/>
    </source>
</evidence>
<feature type="domain" description="Transcription regulator PadR C-terminal" evidence="2">
    <location>
        <begin position="93"/>
        <end position="171"/>
    </location>
</feature>
<protein>
    <submittedName>
        <fullName evidence="3">Transcriptional regulator</fullName>
    </submittedName>
</protein>
<proteinExistence type="predicted"/>
<feature type="domain" description="Transcription regulator PadR N-terminal" evidence="1">
    <location>
        <begin position="7"/>
        <end position="79"/>
    </location>
</feature>
<dbReference type="Pfam" id="PF10400">
    <property type="entry name" value="Vir_act_alpha_C"/>
    <property type="match status" value="1"/>
</dbReference>
<dbReference type="InterPro" id="IPR018309">
    <property type="entry name" value="Tscrpt_reg_PadR_C"/>
</dbReference>
<keyword evidence="4" id="KW-1185">Reference proteome</keyword>
<dbReference type="PANTHER" id="PTHR43252">
    <property type="entry name" value="TRANSCRIPTIONAL REGULATOR YQJI"/>
    <property type="match status" value="1"/>
</dbReference>
<sequence>MSVRQGLLALLAETPMHAYQMRQQFEHRTGGTWPLNMGQVSTTLDRLVRDGLVEPADTADADAEVQRYHLTAAGRDELATWWATPVVRSTPARDELSIKLALAVSAPGVDVRTIVQAQRTETMRAMTDLTRLKADLPASGWSSEDLAWSLVLDHLVFAAEAEVRWLDHVESRVARAAAEGGTSDETAVSRRAAATARATAATAAASGGAR</sequence>
<evidence type="ECO:0000313" key="3">
    <source>
        <dbReference type="EMBL" id="GEL94665.1"/>
    </source>
</evidence>
<dbReference type="SUPFAM" id="SSF46785">
    <property type="entry name" value="Winged helix' DNA-binding domain"/>
    <property type="match status" value="1"/>
</dbReference>
<dbReference type="PANTHER" id="PTHR43252:SF6">
    <property type="entry name" value="NEGATIVE TRANSCRIPTION REGULATOR PADR"/>
    <property type="match status" value="1"/>
</dbReference>
<dbReference type="InterPro" id="IPR005149">
    <property type="entry name" value="Tscrpt_reg_PadR_N"/>
</dbReference>
<dbReference type="InterPro" id="IPR036388">
    <property type="entry name" value="WH-like_DNA-bd_sf"/>
</dbReference>
<gene>
    <name evidence="3" type="ORF">CCO02nite_13230</name>
</gene>
<comment type="caution">
    <text evidence="3">The sequence shown here is derived from an EMBL/GenBank/DDBJ whole genome shotgun (WGS) entry which is preliminary data.</text>
</comment>
<evidence type="ECO:0000313" key="4">
    <source>
        <dbReference type="Proteomes" id="UP000321720"/>
    </source>
</evidence>
<dbReference type="AlphaFoldDB" id="A0A511J9J6"/>
<dbReference type="Proteomes" id="UP000321720">
    <property type="component" value="Unassembled WGS sequence"/>
</dbReference>
<organism evidence="3 4">
    <name type="scientific">Cellulomonas composti</name>
    <dbReference type="NCBI Taxonomy" id="266130"/>
    <lineage>
        <taxon>Bacteria</taxon>
        <taxon>Bacillati</taxon>
        <taxon>Actinomycetota</taxon>
        <taxon>Actinomycetes</taxon>
        <taxon>Micrococcales</taxon>
        <taxon>Cellulomonadaceae</taxon>
        <taxon>Cellulomonas</taxon>
    </lineage>
</organism>
<dbReference type="RefSeq" id="WP_146842334.1">
    <property type="nucleotide sequence ID" value="NZ_BJWG01000004.1"/>
</dbReference>
<dbReference type="InterPro" id="IPR036390">
    <property type="entry name" value="WH_DNA-bd_sf"/>
</dbReference>
<name>A0A511J9J6_9CELL</name>
<evidence type="ECO:0000259" key="1">
    <source>
        <dbReference type="Pfam" id="PF03551"/>
    </source>
</evidence>
<dbReference type="Gene3D" id="1.10.10.10">
    <property type="entry name" value="Winged helix-like DNA-binding domain superfamily/Winged helix DNA-binding domain"/>
    <property type="match status" value="1"/>
</dbReference>